<dbReference type="EMBL" id="ADLO01000107">
    <property type="protein sequence ID" value="KGF53612.1"/>
    <property type="molecule type" value="Genomic_DNA"/>
</dbReference>
<keyword evidence="2" id="KW-1277">Toxin-antitoxin system</keyword>
<dbReference type="Gene3D" id="3.30.2310.20">
    <property type="entry name" value="RelE-like"/>
    <property type="match status" value="1"/>
</dbReference>
<dbReference type="PANTHER" id="PTHR33755:SF6">
    <property type="entry name" value="PLASMID STABILIZATION SYSTEM PROTEIN"/>
    <property type="match status" value="1"/>
</dbReference>
<dbReference type="NCBIfam" id="TIGR02385">
    <property type="entry name" value="RelE_StbE"/>
    <property type="match status" value="1"/>
</dbReference>
<comment type="similarity">
    <text evidence="1">Belongs to the RelE toxin family.</text>
</comment>
<reference evidence="3 4" key="1">
    <citation type="submission" date="2011-08" db="EMBL/GenBank/DDBJ databases">
        <title>The Genome Sequence of Clostridium orbiscindens 1_3_50AFAA.</title>
        <authorList>
            <consortium name="The Broad Institute Genome Sequencing Platform"/>
            <person name="Earl A."/>
            <person name="Ward D."/>
            <person name="Feldgarden M."/>
            <person name="Gevers D."/>
            <person name="Daigneault M."/>
            <person name="Strauss J."/>
            <person name="Allen-Vercoe E."/>
            <person name="Young S.K."/>
            <person name="Zeng Q."/>
            <person name="Gargeya S."/>
            <person name="Fitzgerald M."/>
            <person name="Haas B."/>
            <person name="Abouelleil A."/>
            <person name="Alvarado L."/>
            <person name="Arachchi H.M."/>
            <person name="Berlin A."/>
            <person name="Brown A."/>
            <person name="Chapman S.B."/>
            <person name="Chen Z."/>
            <person name="Dunbar C."/>
            <person name="Freedman E."/>
            <person name="Gearin G."/>
            <person name="Gellesch M."/>
            <person name="Goldberg J."/>
            <person name="Griggs A."/>
            <person name="Gujja S."/>
            <person name="Heiman D."/>
            <person name="Howarth C."/>
            <person name="Larson L."/>
            <person name="Lui A."/>
            <person name="MacDonald P.J.P."/>
            <person name="Montmayeur A."/>
            <person name="Murphy C."/>
            <person name="Neiman D."/>
            <person name="Pearson M."/>
            <person name="Priest M."/>
            <person name="Roberts A."/>
            <person name="Saif S."/>
            <person name="Shea T."/>
            <person name="Shenoy N."/>
            <person name="Sisk P."/>
            <person name="Stolte C."/>
            <person name="Sykes S."/>
            <person name="Wortman J."/>
            <person name="Nusbaum C."/>
            <person name="Birren B."/>
        </authorList>
    </citation>
    <scope>NUCLEOTIDE SEQUENCE [LARGE SCALE GENOMIC DNA]</scope>
    <source>
        <strain evidence="3 4">1_3_50AFAA</strain>
    </source>
</reference>
<organism evidence="3 4">
    <name type="scientific">Flavonifractor plautii 1_3_50AFAA</name>
    <dbReference type="NCBI Taxonomy" id="742738"/>
    <lineage>
        <taxon>Bacteria</taxon>
        <taxon>Bacillati</taxon>
        <taxon>Bacillota</taxon>
        <taxon>Clostridia</taxon>
        <taxon>Eubacteriales</taxon>
        <taxon>Oscillospiraceae</taxon>
        <taxon>Flavonifractor</taxon>
    </lineage>
</organism>
<dbReference type="HOGENOM" id="CLU_147162_6_1_9"/>
<dbReference type="Proteomes" id="UP000029585">
    <property type="component" value="Unassembled WGS sequence"/>
</dbReference>
<dbReference type="InterPro" id="IPR007712">
    <property type="entry name" value="RelE/ParE_toxin"/>
</dbReference>
<dbReference type="PATRIC" id="fig|742738.3.peg.3712"/>
<dbReference type="eggNOG" id="COG3668">
    <property type="taxonomic scope" value="Bacteria"/>
</dbReference>
<evidence type="ECO:0000313" key="3">
    <source>
        <dbReference type="EMBL" id="KGF53612.1"/>
    </source>
</evidence>
<evidence type="ECO:0000313" key="4">
    <source>
        <dbReference type="Proteomes" id="UP000029585"/>
    </source>
</evidence>
<protein>
    <recommendedName>
        <fullName evidence="5">Addiction module toxin, RelE/StbE family</fullName>
    </recommendedName>
</protein>
<comment type="caution">
    <text evidence="3">The sequence shown here is derived from an EMBL/GenBank/DDBJ whole genome shotgun (WGS) entry which is preliminary data.</text>
</comment>
<dbReference type="RefSeq" id="WP_044942984.1">
    <property type="nucleotide sequence ID" value="NZ_KN174166.1"/>
</dbReference>
<dbReference type="PANTHER" id="PTHR33755">
    <property type="entry name" value="TOXIN PARE1-RELATED"/>
    <property type="match status" value="1"/>
</dbReference>
<proteinExistence type="inferred from homology"/>
<sequence length="100" mass="11828">MEKYEVKIFSTAKQDLLEIIDYLNTLSPETALRYYDKLTEEIGGLSHMPERCPRPRDLALAAKGYRYLIVENYLVFYTISGQMVQIQRILYGRRNYQNIL</sequence>
<dbReference type="InterPro" id="IPR051803">
    <property type="entry name" value="TA_system_RelE-like_toxin"/>
</dbReference>
<evidence type="ECO:0008006" key="5">
    <source>
        <dbReference type="Google" id="ProtNLM"/>
    </source>
</evidence>
<dbReference type="AlphaFoldDB" id="A0A096CFC0"/>
<accession>A0A096CFC0</accession>
<gene>
    <name evidence="3" type="ORF">HMPREF9460_03603</name>
</gene>
<dbReference type="InterPro" id="IPR035093">
    <property type="entry name" value="RelE/ParE_toxin_dom_sf"/>
</dbReference>
<name>A0A096CFC0_FLAPL</name>
<evidence type="ECO:0000256" key="2">
    <source>
        <dbReference type="ARBA" id="ARBA00022649"/>
    </source>
</evidence>
<evidence type="ECO:0000256" key="1">
    <source>
        <dbReference type="ARBA" id="ARBA00006226"/>
    </source>
</evidence>
<keyword evidence="4" id="KW-1185">Reference proteome</keyword>
<dbReference type="Pfam" id="PF05016">
    <property type="entry name" value="ParE_toxin"/>
    <property type="match status" value="1"/>
</dbReference>